<comment type="similarity">
    <text evidence="1 2">Belongs to the OprB family.</text>
</comment>
<dbReference type="PANTHER" id="PTHR37944">
    <property type="entry name" value="PORIN B"/>
    <property type="match status" value="1"/>
</dbReference>
<dbReference type="PANTHER" id="PTHR37944:SF1">
    <property type="entry name" value="PORIN B"/>
    <property type="match status" value="1"/>
</dbReference>
<dbReference type="Pfam" id="PF04966">
    <property type="entry name" value="OprB"/>
    <property type="match status" value="1"/>
</dbReference>
<dbReference type="EMBL" id="BSNZ01000002">
    <property type="protein sequence ID" value="GLQ83123.1"/>
    <property type="molecule type" value="Genomic_DNA"/>
</dbReference>
<dbReference type="Proteomes" id="UP001156708">
    <property type="component" value="Unassembled WGS sequence"/>
</dbReference>
<dbReference type="RefSeq" id="WP_167495532.1">
    <property type="nucleotide sequence ID" value="NZ_BARA01000071.1"/>
</dbReference>
<name>A0AA37W9Z5_9PROT</name>
<sequence>MAIAYSAWPILQVSTPATRLGVQHDEALLGDWWGIRSALARYGIVLNVNYFGMAVGNVSGGMRKGADYAGQTSVSVDADWGLLAGLHGFSTHLFFLNRSGRPVGRDYVGDSVFNENNIYGAGGDVIAHLGYAFIEQKLWHDRLDLMAGRMGAAMLFNASPIFCDFFSFGLCPTPRAISGGSQGAFIMPPQNNWSFYASLSLDHDLYLRTGINAVGGALGGPSGLNWSDHGVTGVMLPVEAGWTPHWGKSQKPVHLRAGFYASTAQASDIALNRQGNLLALSGGAPLEHRGYFAAWAGGDVMLLRQTAAADGGLLFFFNYTHSDDRISIYRDMGVAGFEDRGFWAKCPQDRVGLLFVWSEQSAWLRKRLRAAHLSDTQNHTGVLEAQYGAHIASGTFLTPDIQYVIRPGAAGIYHNAVVLGTSLQIGF</sequence>
<dbReference type="GO" id="GO:0008643">
    <property type="term" value="P:carbohydrate transport"/>
    <property type="evidence" value="ECO:0007669"/>
    <property type="project" value="InterPro"/>
</dbReference>
<dbReference type="Gene3D" id="2.40.160.180">
    <property type="entry name" value="Carbohydrate-selective porin OprB"/>
    <property type="match status" value="1"/>
</dbReference>
<evidence type="ECO:0000313" key="3">
    <source>
        <dbReference type="EMBL" id="GLQ83123.1"/>
    </source>
</evidence>
<evidence type="ECO:0000256" key="1">
    <source>
        <dbReference type="ARBA" id="ARBA00008769"/>
    </source>
</evidence>
<organism evidence="3 4">
    <name type="scientific">Gluconobacter sphaericus NBRC 12467</name>
    <dbReference type="NCBI Taxonomy" id="1307951"/>
    <lineage>
        <taxon>Bacteria</taxon>
        <taxon>Pseudomonadati</taxon>
        <taxon>Pseudomonadota</taxon>
        <taxon>Alphaproteobacteria</taxon>
        <taxon>Acetobacterales</taxon>
        <taxon>Acetobacteraceae</taxon>
        <taxon>Gluconobacter</taxon>
    </lineage>
</organism>
<dbReference type="InterPro" id="IPR007049">
    <property type="entry name" value="Carb-sel_porin_OprB"/>
</dbReference>
<protein>
    <submittedName>
        <fullName evidence="3">Porin</fullName>
    </submittedName>
</protein>
<keyword evidence="4" id="KW-1185">Reference proteome</keyword>
<dbReference type="AlphaFoldDB" id="A0AA37W9Z5"/>
<gene>
    <name evidence="3" type="ORF">GCM10007872_00310</name>
</gene>
<dbReference type="InterPro" id="IPR038673">
    <property type="entry name" value="OprB_sf"/>
</dbReference>
<comment type="caution">
    <text evidence="3">The sequence shown here is derived from an EMBL/GenBank/DDBJ whole genome shotgun (WGS) entry which is preliminary data.</text>
</comment>
<dbReference type="InterPro" id="IPR052932">
    <property type="entry name" value="OprB_Porin"/>
</dbReference>
<evidence type="ECO:0000256" key="2">
    <source>
        <dbReference type="RuleBase" id="RU363072"/>
    </source>
</evidence>
<evidence type="ECO:0000313" key="4">
    <source>
        <dbReference type="Proteomes" id="UP001156708"/>
    </source>
</evidence>
<dbReference type="GO" id="GO:0016020">
    <property type="term" value="C:membrane"/>
    <property type="evidence" value="ECO:0007669"/>
    <property type="project" value="InterPro"/>
</dbReference>
<proteinExistence type="inferred from homology"/>
<accession>A0AA37W9Z5</accession>
<reference evidence="4" key="1">
    <citation type="journal article" date="2019" name="Int. J. Syst. Evol. Microbiol.">
        <title>The Global Catalogue of Microorganisms (GCM) 10K type strain sequencing project: providing services to taxonomists for standard genome sequencing and annotation.</title>
        <authorList>
            <consortium name="The Broad Institute Genomics Platform"/>
            <consortium name="The Broad Institute Genome Sequencing Center for Infectious Disease"/>
            <person name="Wu L."/>
            <person name="Ma J."/>
        </authorList>
    </citation>
    <scope>NUCLEOTIDE SEQUENCE [LARGE SCALE GENOMIC DNA]</scope>
    <source>
        <strain evidence="4">NBRC 12467</strain>
    </source>
</reference>
<dbReference type="GO" id="GO:0015288">
    <property type="term" value="F:porin activity"/>
    <property type="evidence" value="ECO:0007669"/>
    <property type="project" value="InterPro"/>
</dbReference>